<dbReference type="SMART" id="SM00220">
    <property type="entry name" value="S_TKc"/>
    <property type="match status" value="1"/>
</dbReference>
<feature type="domain" description="Protein kinase" evidence="7">
    <location>
        <begin position="35"/>
        <end position="350"/>
    </location>
</feature>
<dbReference type="AlphaFoldDB" id="A0A150G6F2"/>
<evidence type="ECO:0000256" key="4">
    <source>
        <dbReference type="ARBA" id="ARBA00022777"/>
    </source>
</evidence>
<keyword evidence="3" id="KW-0547">Nucleotide-binding</keyword>
<accession>A0A150G6F2</accession>
<evidence type="ECO:0000256" key="2">
    <source>
        <dbReference type="ARBA" id="ARBA00022679"/>
    </source>
</evidence>
<keyword evidence="2" id="KW-0808">Transferase</keyword>
<name>A0A150G6F2_GONPE</name>
<feature type="region of interest" description="Disordered" evidence="6">
    <location>
        <begin position="357"/>
        <end position="414"/>
    </location>
</feature>
<evidence type="ECO:0000256" key="1">
    <source>
        <dbReference type="ARBA" id="ARBA00022527"/>
    </source>
</evidence>
<dbReference type="OrthoDB" id="336747at2759"/>
<evidence type="ECO:0000313" key="8">
    <source>
        <dbReference type="EMBL" id="KXZ45446.1"/>
    </source>
</evidence>
<dbReference type="Gene3D" id="3.30.200.20">
    <property type="entry name" value="Phosphorylase Kinase, domain 1"/>
    <property type="match status" value="1"/>
</dbReference>
<dbReference type="InterPro" id="IPR000719">
    <property type="entry name" value="Prot_kinase_dom"/>
</dbReference>
<dbReference type="Pfam" id="PF00069">
    <property type="entry name" value="Pkinase"/>
    <property type="match status" value="2"/>
</dbReference>
<protein>
    <recommendedName>
        <fullName evidence="7">Protein kinase domain-containing protein</fullName>
    </recommendedName>
</protein>
<feature type="compositionally biased region" description="Low complexity" evidence="6">
    <location>
        <begin position="389"/>
        <end position="403"/>
    </location>
</feature>
<keyword evidence="1" id="KW-0723">Serine/threonine-protein kinase</keyword>
<evidence type="ECO:0000256" key="5">
    <source>
        <dbReference type="ARBA" id="ARBA00022840"/>
    </source>
</evidence>
<evidence type="ECO:0000256" key="6">
    <source>
        <dbReference type="SAM" id="MobiDB-lite"/>
    </source>
</evidence>
<proteinExistence type="predicted"/>
<dbReference type="PROSITE" id="PS50011">
    <property type="entry name" value="PROTEIN_KINASE_DOM"/>
    <property type="match status" value="1"/>
</dbReference>
<evidence type="ECO:0000256" key="3">
    <source>
        <dbReference type="ARBA" id="ARBA00022741"/>
    </source>
</evidence>
<evidence type="ECO:0000313" key="9">
    <source>
        <dbReference type="Proteomes" id="UP000075714"/>
    </source>
</evidence>
<sequence length="477" mass="50309">MLTFRQFLEATGWADPRRTFEDGIAFGEQQLQQQQQQATGKEQGAFGTVWLAASRHDASKQVAVKVLPKSQPGRSREEVLECIQREVTLWGSLSGDSRFVAQLLGLYEDSSAVYLVQQLCAGGDLADALKDGPLPESCCAAIMWCVLSAIRDCHAHGVAMMDVKPANFLLTASIDAEWAGACAGSGSDGGEVCDGPVGSIGPARLRLQDQVAAGDGRGGCFPCVVACDFGCSLSYKDLMRGVKAGGSPIYYAPEQFTSRHGLEVDVWAAGVMLFLLLTGRYPFWDCKRAELDPKLPAYQVMLAVCGSPINMSGPEWRGVTRQARDLLGQLLDRNPATRISAEQALQHPWFARWMQAAAPAAAATSPPPPPSPGSAKGSQRRRSAERQQPSAMSTASPSATRAMEPAPAAQSVEPEGVPLAQAASASCNPAVPAPGCTVVGNILPMARPGYGARGDAAEGGTAARAQLVADEPLAAKQ</sequence>
<keyword evidence="5" id="KW-0067">ATP-binding</keyword>
<reference evidence="9" key="1">
    <citation type="journal article" date="2016" name="Nat. Commun.">
        <title>The Gonium pectorale genome demonstrates co-option of cell cycle regulation during the evolution of multicellularity.</title>
        <authorList>
            <person name="Hanschen E.R."/>
            <person name="Marriage T.N."/>
            <person name="Ferris P.J."/>
            <person name="Hamaji T."/>
            <person name="Toyoda A."/>
            <person name="Fujiyama A."/>
            <person name="Neme R."/>
            <person name="Noguchi H."/>
            <person name="Minakuchi Y."/>
            <person name="Suzuki M."/>
            <person name="Kawai-Toyooka H."/>
            <person name="Smith D.R."/>
            <person name="Sparks H."/>
            <person name="Anderson J."/>
            <person name="Bakaric R."/>
            <person name="Luria V."/>
            <person name="Karger A."/>
            <person name="Kirschner M.W."/>
            <person name="Durand P.M."/>
            <person name="Michod R.E."/>
            <person name="Nozaki H."/>
            <person name="Olson B.J."/>
        </authorList>
    </citation>
    <scope>NUCLEOTIDE SEQUENCE [LARGE SCALE GENOMIC DNA]</scope>
    <source>
        <strain evidence="9">NIES-2863</strain>
    </source>
</reference>
<comment type="caution">
    <text evidence="8">The sequence shown here is derived from an EMBL/GenBank/DDBJ whole genome shotgun (WGS) entry which is preliminary data.</text>
</comment>
<organism evidence="8 9">
    <name type="scientific">Gonium pectorale</name>
    <name type="common">Green alga</name>
    <dbReference type="NCBI Taxonomy" id="33097"/>
    <lineage>
        <taxon>Eukaryota</taxon>
        <taxon>Viridiplantae</taxon>
        <taxon>Chlorophyta</taxon>
        <taxon>core chlorophytes</taxon>
        <taxon>Chlorophyceae</taxon>
        <taxon>CS clade</taxon>
        <taxon>Chlamydomonadales</taxon>
        <taxon>Volvocaceae</taxon>
        <taxon>Gonium</taxon>
    </lineage>
</organism>
<dbReference type="Proteomes" id="UP000075714">
    <property type="component" value="Unassembled WGS sequence"/>
</dbReference>
<gene>
    <name evidence="8" type="ORF">GPECTOR_54g187</name>
</gene>
<keyword evidence="9" id="KW-1185">Reference proteome</keyword>
<dbReference type="STRING" id="33097.A0A150G6F2"/>
<dbReference type="InterPro" id="IPR011009">
    <property type="entry name" value="Kinase-like_dom_sf"/>
</dbReference>
<keyword evidence="4" id="KW-0418">Kinase</keyword>
<dbReference type="InterPro" id="IPR050205">
    <property type="entry name" value="CDPK_Ser/Thr_kinases"/>
</dbReference>
<dbReference type="GO" id="GO:0005524">
    <property type="term" value="F:ATP binding"/>
    <property type="evidence" value="ECO:0007669"/>
    <property type="project" value="UniProtKB-KW"/>
</dbReference>
<dbReference type="SUPFAM" id="SSF56112">
    <property type="entry name" value="Protein kinase-like (PK-like)"/>
    <property type="match status" value="1"/>
</dbReference>
<evidence type="ECO:0000259" key="7">
    <source>
        <dbReference type="PROSITE" id="PS50011"/>
    </source>
</evidence>
<dbReference type="PANTHER" id="PTHR24349">
    <property type="entry name" value="SERINE/THREONINE-PROTEIN KINASE"/>
    <property type="match status" value="1"/>
</dbReference>
<dbReference type="Gene3D" id="1.10.510.10">
    <property type="entry name" value="Transferase(Phosphotransferase) domain 1"/>
    <property type="match status" value="1"/>
</dbReference>
<dbReference type="EMBL" id="LSYV01000055">
    <property type="protein sequence ID" value="KXZ45446.1"/>
    <property type="molecule type" value="Genomic_DNA"/>
</dbReference>
<dbReference type="GO" id="GO:0004674">
    <property type="term" value="F:protein serine/threonine kinase activity"/>
    <property type="evidence" value="ECO:0007669"/>
    <property type="project" value="UniProtKB-KW"/>
</dbReference>